<dbReference type="InterPro" id="IPR045749">
    <property type="entry name" value="DUF6090"/>
</dbReference>
<keyword evidence="3" id="KW-1185">Reference proteome</keyword>
<name>A0ABS7Y3B3_9FLAO</name>
<keyword evidence="1" id="KW-0472">Membrane</keyword>
<proteinExistence type="predicted"/>
<protein>
    <submittedName>
        <fullName evidence="2">Uncharacterized protein</fullName>
    </submittedName>
</protein>
<evidence type="ECO:0000313" key="3">
    <source>
        <dbReference type="Proteomes" id="UP001198402"/>
    </source>
</evidence>
<gene>
    <name evidence="2" type="ORF">LBV24_14365</name>
</gene>
<evidence type="ECO:0000313" key="2">
    <source>
        <dbReference type="EMBL" id="MCA0154411.1"/>
    </source>
</evidence>
<evidence type="ECO:0000256" key="1">
    <source>
        <dbReference type="SAM" id="Phobius"/>
    </source>
</evidence>
<organism evidence="2 3">
    <name type="scientific">Winogradskyella vincentii</name>
    <dbReference type="NCBI Taxonomy" id="2877122"/>
    <lineage>
        <taxon>Bacteria</taxon>
        <taxon>Pseudomonadati</taxon>
        <taxon>Bacteroidota</taxon>
        <taxon>Flavobacteriia</taxon>
        <taxon>Flavobacteriales</taxon>
        <taxon>Flavobacteriaceae</taxon>
        <taxon>Winogradskyella</taxon>
    </lineage>
</organism>
<sequence length="254" mass="29907">MIKFFRHIRRSLINQNQMGKYFKYAIGEILLVVVGILIALQVNNWNEQRKLRNYEKQLLNQLRIDFKRNSDDLKFNIMLQNKIINSSKLILQHLEDKRPFHDSLSNHFANTVLWTKFIVSEGAYKTIESQGLDIISNLELRDLTFRVFEGNLNWLRQMENTVINFTEDFRQGDASRYFTALNPIVIKDGRFDDGWVQISDYSKLISNEGNKYKLYLNTVINETKILLKITKGYLDDNEQGVVKIDSILNFESND</sequence>
<reference evidence="3" key="1">
    <citation type="submission" date="2023-07" db="EMBL/GenBank/DDBJ databases">
        <authorList>
            <person name="Yue Y."/>
        </authorList>
    </citation>
    <scope>NUCLEOTIDE SEQUENCE [LARGE SCALE GENOMIC DNA]</scope>
    <source>
        <strain evidence="3">2Y89</strain>
    </source>
</reference>
<comment type="caution">
    <text evidence="2">The sequence shown here is derived from an EMBL/GenBank/DDBJ whole genome shotgun (WGS) entry which is preliminary data.</text>
</comment>
<accession>A0ABS7Y3B3</accession>
<dbReference type="Pfam" id="PF19578">
    <property type="entry name" value="DUF6090"/>
    <property type="match status" value="1"/>
</dbReference>
<dbReference type="RefSeq" id="WP_224479357.1">
    <property type="nucleotide sequence ID" value="NZ_JAIUJS010000011.1"/>
</dbReference>
<keyword evidence="1" id="KW-1133">Transmembrane helix</keyword>
<dbReference type="EMBL" id="JAIUJS010000011">
    <property type="protein sequence ID" value="MCA0154411.1"/>
    <property type="molecule type" value="Genomic_DNA"/>
</dbReference>
<keyword evidence="1" id="KW-0812">Transmembrane</keyword>
<dbReference type="Proteomes" id="UP001198402">
    <property type="component" value="Unassembled WGS sequence"/>
</dbReference>
<feature type="transmembrane region" description="Helical" evidence="1">
    <location>
        <begin position="21"/>
        <end position="42"/>
    </location>
</feature>